<keyword evidence="17" id="KW-1185">Reference proteome</keyword>
<feature type="binding site" evidence="14">
    <location>
        <position position="369"/>
    </location>
    <ligand>
        <name>4-CDP-2-C-methyl-D-erythritol 2-phosphate</name>
        <dbReference type="ChEBI" id="CHEBI:57919"/>
    </ligand>
</feature>
<evidence type="ECO:0000256" key="6">
    <source>
        <dbReference type="ARBA" id="ARBA00008480"/>
    </source>
</evidence>
<keyword evidence="9 14" id="KW-0548">Nucleotidyltransferase</keyword>
<dbReference type="InterPro" id="IPR003526">
    <property type="entry name" value="MECDP_synthase"/>
</dbReference>
<proteinExistence type="inferred from homology"/>
<organism evidence="16 17">
    <name type="scientific">Kordiimonas lacus</name>
    <dbReference type="NCBI Taxonomy" id="637679"/>
    <lineage>
        <taxon>Bacteria</taxon>
        <taxon>Pseudomonadati</taxon>
        <taxon>Pseudomonadota</taxon>
        <taxon>Alphaproteobacteria</taxon>
        <taxon>Kordiimonadales</taxon>
        <taxon>Kordiimonadaceae</taxon>
        <taxon>Kordiimonas</taxon>
    </lineage>
</organism>
<evidence type="ECO:0000256" key="2">
    <source>
        <dbReference type="ARBA" id="ARBA00001282"/>
    </source>
</evidence>
<dbReference type="Proteomes" id="UP000183685">
    <property type="component" value="Unassembled WGS sequence"/>
</dbReference>
<feature type="site" description="Transition state stabilizer" evidence="14">
    <location>
        <position position="16"/>
    </location>
</feature>
<dbReference type="InterPro" id="IPR036571">
    <property type="entry name" value="MECDP_synthase_sf"/>
</dbReference>
<comment type="similarity">
    <text evidence="14">In the N-terminal section; belongs to the IspD/TarI cytidylyltransferase family. IspD subfamily.</text>
</comment>
<dbReference type="Pfam" id="PF01128">
    <property type="entry name" value="IspD"/>
    <property type="match status" value="1"/>
</dbReference>
<name>A0A1G6WG17_9PROT</name>
<gene>
    <name evidence="14" type="primary">ispDF</name>
    <name evidence="16" type="ORF">SAMN04488071_1098</name>
</gene>
<feature type="site" description="Transition state stabilizer" evidence="14">
    <location>
        <position position="23"/>
    </location>
</feature>
<dbReference type="PROSITE" id="PS01295">
    <property type="entry name" value="ISPD"/>
    <property type="match status" value="1"/>
</dbReference>
<keyword evidence="8 14" id="KW-0808">Transferase</keyword>
<dbReference type="CDD" id="cd00554">
    <property type="entry name" value="MECDP_synthase"/>
    <property type="match status" value="1"/>
</dbReference>
<comment type="pathway">
    <text evidence="4 14">Isoprenoid biosynthesis; isopentenyl diphosphate biosynthesis via DXP pathway; isopentenyl diphosphate from 1-deoxy-D-xylulose 5-phosphate: step 4/6.</text>
</comment>
<dbReference type="OrthoDB" id="9804336at2"/>
<dbReference type="GO" id="GO:0008685">
    <property type="term" value="F:2-C-methyl-D-erythritol 2,4-cyclodiphosphate synthase activity"/>
    <property type="evidence" value="ECO:0007669"/>
    <property type="project" value="UniProtKB-UniRule"/>
</dbReference>
<comment type="similarity">
    <text evidence="14">In the C-terminal section; belongs to the IspF family.</text>
</comment>
<evidence type="ECO:0000256" key="4">
    <source>
        <dbReference type="ARBA" id="ARBA00004709"/>
    </source>
</evidence>
<keyword evidence="13 14" id="KW-0511">Multifunctional enzyme</keyword>
<feature type="site" description="Transition state stabilizer" evidence="14">
    <location>
        <position position="360"/>
    </location>
</feature>
<evidence type="ECO:0000256" key="8">
    <source>
        <dbReference type="ARBA" id="ARBA00022679"/>
    </source>
</evidence>
<dbReference type="EC" id="4.6.1.12" evidence="14"/>
<feature type="binding site" evidence="14">
    <location>
        <position position="366"/>
    </location>
    <ligand>
        <name>4-CDP-2-C-methyl-D-erythritol 2-phosphate</name>
        <dbReference type="ChEBI" id="CHEBI:57919"/>
    </ligand>
</feature>
<dbReference type="SUPFAM" id="SSF53448">
    <property type="entry name" value="Nucleotide-diphospho-sugar transferases"/>
    <property type="match status" value="1"/>
</dbReference>
<dbReference type="SUPFAM" id="SSF69765">
    <property type="entry name" value="IpsF-like"/>
    <property type="match status" value="1"/>
</dbReference>
<dbReference type="EC" id="2.7.7.60" evidence="14"/>
<evidence type="ECO:0000256" key="7">
    <source>
        <dbReference type="ARBA" id="ARBA00009789"/>
    </source>
</evidence>
<comment type="cofactor">
    <cofactor evidence="3 14">
        <name>a divalent metal cation</name>
        <dbReference type="ChEBI" id="CHEBI:60240"/>
    </cofactor>
</comment>
<evidence type="ECO:0000256" key="9">
    <source>
        <dbReference type="ARBA" id="ARBA00022695"/>
    </source>
</evidence>
<feature type="binding site" evidence="14">
    <location>
        <begin position="283"/>
        <end position="285"/>
    </location>
    <ligand>
        <name>4-CDP-2-C-methyl-D-erythritol 2-phosphate</name>
        <dbReference type="ChEBI" id="CHEBI:57919"/>
    </ligand>
</feature>
<dbReference type="NCBIfam" id="NF006899">
    <property type="entry name" value="PRK09382.1"/>
    <property type="match status" value="1"/>
</dbReference>
<comment type="catalytic activity">
    <reaction evidence="2 14">
        <text>2-C-methyl-D-erythritol 4-phosphate + CTP + H(+) = 4-CDP-2-C-methyl-D-erythritol + diphosphate</text>
        <dbReference type="Rhea" id="RHEA:13429"/>
        <dbReference type="ChEBI" id="CHEBI:15378"/>
        <dbReference type="ChEBI" id="CHEBI:33019"/>
        <dbReference type="ChEBI" id="CHEBI:37563"/>
        <dbReference type="ChEBI" id="CHEBI:57823"/>
        <dbReference type="ChEBI" id="CHEBI:58262"/>
        <dbReference type="EC" id="2.7.7.60"/>
    </reaction>
</comment>
<keyword evidence="11 14" id="KW-0414">Isoprene biosynthesis</keyword>
<feature type="binding site" evidence="14">
    <location>
        <begin position="359"/>
        <end position="362"/>
    </location>
    <ligand>
        <name>4-CDP-2-C-methyl-D-erythritol 2-phosphate</name>
        <dbReference type="ChEBI" id="CHEBI:57919"/>
    </ligand>
</feature>
<sequence>MTQVSIVIVAAGRGSRAGEGLPKQYRKLGGKMVLTRTIESFLAIDPTANIICVIHPDDMALYKAATEGLELQEQVLGGETRQDSVRNGLSGIEHLNPDYVLVHDAARPFVTEEVYRGVMEALESGADGVVPAVPVTDTLKFVENDTIKQTVSREHLYAVQTPQGFPFQPLIAAHEATIGQELTDDAAVVEAAGGTIVISAGNSRNVKLTTPDDFKKAEQQIMMALGDIRTGGGYDVHRFEDGDHVWLCGVKLPFTKSLKGHSDADVGLHALTDAILAALCDGDIGTHFPPSDNQWRGAPSDVFLTFARDRVLARGGQIGHVGVCLICEKPKIGPHKDAMRDRVAELLEIPASRVSVQATTTEKLGFTGREEGIAAQATATVRLPLGDT</sequence>
<evidence type="ECO:0000313" key="17">
    <source>
        <dbReference type="Proteomes" id="UP000183685"/>
    </source>
</evidence>
<evidence type="ECO:0000256" key="14">
    <source>
        <dbReference type="HAMAP-Rule" id="MF_01520"/>
    </source>
</evidence>
<evidence type="ECO:0000259" key="15">
    <source>
        <dbReference type="Pfam" id="PF02542"/>
    </source>
</evidence>
<dbReference type="PANTHER" id="PTHR43181:SF1">
    <property type="entry name" value="2-C-METHYL-D-ERYTHRITOL 2,4-CYCLODIPHOSPHATE SYNTHASE, CHLOROPLASTIC"/>
    <property type="match status" value="1"/>
</dbReference>
<dbReference type="RefSeq" id="WP_068306182.1">
    <property type="nucleotide sequence ID" value="NZ_FNAK01000002.1"/>
</dbReference>
<evidence type="ECO:0000313" key="16">
    <source>
        <dbReference type="EMBL" id="SDD64900.1"/>
    </source>
</evidence>
<dbReference type="InterPro" id="IPR026596">
    <property type="entry name" value="IspD/F"/>
</dbReference>
<dbReference type="GO" id="GO:0016114">
    <property type="term" value="P:terpenoid biosynthetic process"/>
    <property type="evidence" value="ECO:0007669"/>
    <property type="project" value="InterPro"/>
</dbReference>
<evidence type="ECO:0000256" key="11">
    <source>
        <dbReference type="ARBA" id="ARBA00023229"/>
    </source>
</evidence>
<feature type="site" description="Positions MEP for the nucleophilic attack" evidence="14">
    <location>
        <position position="153"/>
    </location>
</feature>
<feature type="binding site" evidence="14">
    <location>
        <position position="235"/>
    </location>
    <ligand>
        <name>a divalent metal cation</name>
        <dbReference type="ChEBI" id="CHEBI:60240"/>
    </ligand>
</feature>
<feature type="region of interest" description="2-C-methyl-D-erythritol 2,4-cyclodiphosphate synthase" evidence="14">
    <location>
        <begin position="229"/>
        <end position="388"/>
    </location>
</feature>
<dbReference type="InterPro" id="IPR034683">
    <property type="entry name" value="IspD/TarI"/>
</dbReference>
<dbReference type="GO" id="GO:0019288">
    <property type="term" value="P:isopentenyl diphosphate biosynthetic process, methylerythritol 4-phosphate pathway"/>
    <property type="evidence" value="ECO:0007669"/>
    <property type="project" value="UniProtKB-UniRule"/>
</dbReference>
<keyword evidence="10 14" id="KW-0479">Metal-binding</keyword>
<dbReference type="HAMAP" id="MF_01520">
    <property type="entry name" value="IspDF"/>
    <property type="match status" value="1"/>
</dbReference>
<comment type="function">
    <text evidence="14">Bifunctional enzyme that catalyzes the formation of 4-diphosphocytidyl-2-C-methyl-D-erythritol from CTP and 2-C-methyl-D-erythritol 4-phosphate (MEP) (IspD), and catalyzes the conversion of 4-diphosphocytidyl-2-C-methyl-D-erythritol 2-phosphate (CDP-ME2P) to 2-C-methyl-D-erythritol 2,4-cyclodiphosphate (ME-CPP) with a corresponding release of cytidine 5-monophosphate (CMP) (IspF).</text>
</comment>
<feature type="domain" description="2-C-methyl-D-erythritol 2,4-cyclodiphosphate synthase" evidence="15">
    <location>
        <begin position="228"/>
        <end position="381"/>
    </location>
</feature>
<dbReference type="GO" id="GO:0050518">
    <property type="term" value="F:2-C-methyl-D-erythritol 4-phosphate cytidylyltransferase activity"/>
    <property type="evidence" value="ECO:0007669"/>
    <property type="project" value="UniProtKB-UniRule"/>
</dbReference>
<feature type="binding site" evidence="14">
    <location>
        <position position="237"/>
    </location>
    <ligand>
        <name>a divalent metal cation</name>
        <dbReference type="ChEBI" id="CHEBI:60240"/>
    </ligand>
</feature>
<dbReference type="PANTHER" id="PTHR43181">
    <property type="entry name" value="2-C-METHYL-D-ERYTHRITOL 2,4-CYCLODIPHOSPHATE SYNTHASE, CHLOROPLASTIC"/>
    <property type="match status" value="1"/>
</dbReference>
<reference evidence="16 17" key="1">
    <citation type="submission" date="2016-10" db="EMBL/GenBank/DDBJ databases">
        <authorList>
            <person name="de Groot N.N."/>
        </authorList>
    </citation>
    <scope>NUCLEOTIDE SEQUENCE [LARGE SCALE GENOMIC DNA]</scope>
    <source>
        <strain evidence="16 17">CGMCC 1.9109</strain>
    </source>
</reference>
<dbReference type="Gene3D" id="3.30.1330.50">
    <property type="entry name" value="2-C-methyl-D-erythritol 2,4-cyclodiphosphate synthase"/>
    <property type="match status" value="1"/>
</dbReference>
<dbReference type="UniPathway" id="UPA00056">
    <property type="reaction ID" value="UER00093"/>
</dbReference>
<dbReference type="Pfam" id="PF02542">
    <property type="entry name" value="YgbB"/>
    <property type="match status" value="1"/>
</dbReference>
<feature type="binding site" evidence="14">
    <location>
        <position position="269"/>
    </location>
    <ligand>
        <name>a divalent metal cation</name>
        <dbReference type="ChEBI" id="CHEBI:60240"/>
    </ligand>
</feature>
<dbReference type="CDD" id="cd02516">
    <property type="entry name" value="CDP-ME_synthetase"/>
    <property type="match status" value="1"/>
</dbReference>
<comment type="catalytic activity">
    <reaction evidence="1 14">
        <text>4-CDP-2-C-methyl-D-erythritol 2-phosphate = 2-C-methyl-D-erythritol 2,4-cyclic diphosphate + CMP</text>
        <dbReference type="Rhea" id="RHEA:23864"/>
        <dbReference type="ChEBI" id="CHEBI:57919"/>
        <dbReference type="ChEBI" id="CHEBI:58483"/>
        <dbReference type="ChEBI" id="CHEBI:60377"/>
        <dbReference type="EC" id="4.6.1.12"/>
    </reaction>
</comment>
<feature type="region of interest" description="2-C-methyl-D-erythritol 4-phosphate cytidylyltransferase" evidence="14">
    <location>
        <begin position="1"/>
        <end position="228"/>
    </location>
</feature>
<dbReference type="PROSITE" id="PS01350">
    <property type="entry name" value="ISPF"/>
    <property type="match status" value="1"/>
</dbReference>
<dbReference type="InterPro" id="IPR029044">
    <property type="entry name" value="Nucleotide-diphossugar_trans"/>
</dbReference>
<evidence type="ECO:0000256" key="3">
    <source>
        <dbReference type="ARBA" id="ARBA00001968"/>
    </source>
</evidence>
<dbReference type="AlphaFoldDB" id="A0A1G6WG17"/>
<dbReference type="NCBIfam" id="TIGR00453">
    <property type="entry name" value="ispD"/>
    <property type="match status" value="1"/>
</dbReference>
<comment type="similarity">
    <text evidence="7">Belongs to the IspD/TarI cytidylyltransferase family. IspD subfamily.</text>
</comment>
<feature type="binding site" evidence="14">
    <location>
        <begin position="261"/>
        <end position="262"/>
    </location>
    <ligand>
        <name>4-CDP-2-C-methyl-D-erythritol 2-phosphate</name>
        <dbReference type="ChEBI" id="CHEBI:57919"/>
    </ligand>
</feature>
<dbReference type="NCBIfam" id="TIGR00151">
    <property type="entry name" value="ispF"/>
    <property type="match status" value="1"/>
</dbReference>
<dbReference type="InterPro" id="IPR018294">
    <property type="entry name" value="ISPD_synthase_CS"/>
</dbReference>
<evidence type="ECO:0000256" key="12">
    <source>
        <dbReference type="ARBA" id="ARBA00023239"/>
    </source>
</evidence>
<protein>
    <recommendedName>
        <fullName evidence="14">Bifunctional enzyme IspD/IspF</fullName>
    </recommendedName>
    <domain>
        <recommendedName>
            <fullName evidence="14">2-C-methyl-D-erythritol 4-phosphate cytidylyltransferase</fullName>
            <ecNumber evidence="14">2.7.7.60</ecNumber>
        </recommendedName>
        <alternativeName>
            <fullName evidence="14">4-diphosphocytidyl-2C-methyl-D-erythritol synthase</fullName>
        </alternativeName>
        <alternativeName>
            <fullName evidence="14">MEP cytidylyltransferase</fullName>
            <shortName evidence="14">MCT</shortName>
        </alternativeName>
    </domain>
    <domain>
        <recommendedName>
            <fullName evidence="14">2-C-methyl-D-erythritol 2,4-cyclodiphosphate synthase</fullName>
            <shortName evidence="14">MECDP-synthase</shortName>
            <shortName evidence="14">MECPP-synthase</shortName>
            <shortName evidence="14">MECPS</shortName>
            <ecNumber evidence="14">4.6.1.12</ecNumber>
        </recommendedName>
    </domain>
</protein>
<evidence type="ECO:0000256" key="5">
    <source>
        <dbReference type="ARBA" id="ARBA00004787"/>
    </source>
</evidence>
<comment type="similarity">
    <text evidence="6">Belongs to the IspF family.</text>
</comment>
<evidence type="ECO:0000256" key="13">
    <source>
        <dbReference type="ARBA" id="ARBA00023268"/>
    </source>
</evidence>
<comment type="pathway">
    <text evidence="5 14">Isoprenoid biosynthesis; isopentenyl diphosphate biosynthesis via DXP pathway; isopentenyl diphosphate from 1-deoxy-D-xylulose 5-phosphate: step 2/6.</text>
</comment>
<evidence type="ECO:0000256" key="10">
    <source>
        <dbReference type="ARBA" id="ARBA00022723"/>
    </source>
</evidence>
<dbReference type="STRING" id="637679.GCA_001550055_02813"/>
<evidence type="ECO:0000256" key="1">
    <source>
        <dbReference type="ARBA" id="ARBA00000200"/>
    </source>
</evidence>
<accession>A0A1G6WG17</accession>
<dbReference type="HAMAP" id="MF_00107">
    <property type="entry name" value="IspF"/>
    <property type="match status" value="1"/>
</dbReference>
<feature type="binding site" evidence="14">
    <location>
        <begin position="235"/>
        <end position="237"/>
    </location>
    <ligand>
        <name>4-CDP-2-C-methyl-D-erythritol 2-phosphate</name>
        <dbReference type="ChEBI" id="CHEBI:57919"/>
    </ligand>
</feature>
<dbReference type="HAMAP" id="MF_00108">
    <property type="entry name" value="IspD"/>
    <property type="match status" value="1"/>
</dbReference>
<keyword evidence="12 14" id="KW-0456">Lyase</keyword>
<dbReference type="FunFam" id="3.90.550.10:FF:000003">
    <property type="entry name" value="2-C-methyl-D-erythritol 4-phosphate cytidylyltransferase"/>
    <property type="match status" value="1"/>
</dbReference>
<dbReference type="Gene3D" id="3.90.550.10">
    <property type="entry name" value="Spore Coat Polysaccharide Biosynthesis Protein SpsA, Chain A"/>
    <property type="match status" value="1"/>
</dbReference>
<comment type="caution">
    <text evidence="14">Lacks conserved residue(s) required for the propagation of feature annotation.</text>
</comment>
<dbReference type="InterPro" id="IPR001228">
    <property type="entry name" value="IspD"/>
</dbReference>
<dbReference type="EMBL" id="FNAK01000002">
    <property type="protein sequence ID" value="SDD64900.1"/>
    <property type="molecule type" value="Genomic_DNA"/>
</dbReference>
<dbReference type="GO" id="GO:0046872">
    <property type="term" value="F:metal ion binding"/>
    <property type="evidence" value="ECO:0007669"/>
    <property type="project" value="UniProtKB-KW"/>
</dbReference>
<feature type="site" description="Positions MEP for the nucleophilic attack" evidence="14">
    <location>
        <position position="207"/>
    </location>
</feature>
<dbReference type="InterPro" id="IPR020555">
    <property type="entry name" value="MECDP_synthase_CS"/>
</dbReference>
<feature type="site" description="Transition state stabilizer" evidence="14">
    <location>
        <position position="261"/>
    </location>
</feature>